<dbReference type="SUPFAM" id="SSF54928">
    <property type="entry name" value="RNA-binding domain, RBD"/>
    <property type="match status" value="1"/>
</dbReference>
<feature type="compositionally biased region" description="Acidic residues" evidence="3">
    <location>
        <begin position="702"/>
        <end position="716"/>
    </location>
</feature>
<dbReference type="InterPro" id="IPR006569">
    <property type="entry name" value="CID_dom"/>
</dbReference>
<dbReference type="Pfam" id="PF01805">
    <property type="entry name" value="Surp"/>
    <property type="match status" value="1"/>
</dbReference>
<evidence type="ECO:0000259" key="6">
    <source>
        <dbReference type="PROSITE" id="PS51391"/>
    </source>
</evidence>
<dbReference type="PROSITE" id="PS51391">
    <property type="entry name" value="CID"/>
    <property type="match status" value="1"/>
</dbReference>
<feature type="compositionally biased region" description="Acidic residues" evidence="3">
    <location>
        <begin position="633"/>
        <end position="648"/>
    </location>
</feature>
<feature type="domain" description="RRM" evidence="4">
    <location>
        <begin position="180"/>
        <end position="272"/>
    </location>
</feature>
<dbReference type="InterPro" id="IPR035979">
    <property type="entry name" value="RBD_domain_sf"/>
</dbReference>
<dbReference type="Pfam" id="PF04818">
    <property type="entry name" value="CID"/>
    <property type="match status" value="1"/>
</dbReference>
<reference evidence="8" key="2">
    <citation type="submission" date="2015-01" db="EMBL/GenBank/DDBJ databases">
        <title>Evolutionary Origins and Diversification of the Mycorrhizal Mutualists.</title>
        <authorList>
            <consortium name="DOE Joint Genome Institute"/>
            <consortium name="Mycorrhizal Genomics Consortium"/>
            <person name="Kohler A."/>
            <person name="Kuo A."/>
            <person name="Nagy L.G."/>
            <person name="Floudas D."/>
            <person name="Copeland A."/>
            <person name="Barry K.W."/>
            <person name="Cichocki N."/>
            <person name="Veneault-Fourrey C."/>
            <person name="LaButti K."/>
            <person name="Lindquist E.A."/>
            <person name="Lipzen A."/>
            <person name="Lundell T."/>
            <person name="Morin E."/>
            <person name="Murat C."/>
            <person name="Riley R."/>
            <person name="Ohm R."/>
            <person name="Sun H."/>
            <person name="Tunlid A."/>
            <person name="Henrissat B."/>
            <person name="Grigoriev I.V."/>
            <person name="Hibbett D.S."/>
            <person name="Martin F."/>
        </authorList>
    </citation>
    <scope>NUCLEOTIDE SEQUENCE [LARGE SCALE GENOMIC DNA]</scope>
    <source>
        <strain evidence="8">MAFF 305830</strain>
    </source>
</reference>
<feature type="region of interest" description="Disordered" evidence="3">
    <location>
        <begin position="633"/>
        <end position="716"/>
    </location>
</feature>
<dbReference type="InterPro" id="IPR008942">
    <property type="entry name" value="ENTH_VHS"/>
</dbReference>
<dbReference type="Gene3D" id="1.10.10.790">
    <property type="entry name" value="Surp module"/>
    <property type="match status" value="1"/>
</dbReference>
<reference evidence="7 8" key="1">
    <citation type="submission" date="2014-04" db="EMBL/GenBank/DDBJ databases">
        <authorList>
            <consortium name="DOE Joint Genome Institute"/>
            <person name="Kuo A."/>
            <person name="Zuccaro A."/>
            <person name="Kohler A."/>
            <person name="Nagy L.G."/>
            <person name="Floudas D."/>
            <person name="Copeland A."/>
            <person name="Barry K.W."/>
            <person name="Cichocki N."/>
            <person name="Veneault-Fourrey C."/>
            <person name="LaButti K."/>
            <person name="Lindquist E.A."/>
            <person name="Lipzen A."/>
            <person name="Lundell T."/>
            <person name="Morin E."/>
            <person name="Murat C."/>
            <person name="Sun H."/>
            <person name="Tunlid A."/>
            <person name="Henrissat B."/>
            <person name="Grigoriev I.V."/>
            <person name="Hibbett D.S."/>
            <person name="Martin F."/>
            <person name="Nordberg H.P."/>
            <person name="Cantor M.N."/>
            <person name="Hua S.X."/>
        </authorList>
    </citation>
    <scope>NUCLEOTIDE SEQUENCE [LARGE SCALE GENOMIC DNA]</scope>
    <source>
        <strain evidence="7 8">MAFF 305830</strain>
    </source>
</reference>
<dbReference type="InterPro" id="IPR012677">
    <property type="entry name" value="Nucleotide-bd_a/b_plait_sf"/>
</dbReference>
<keyword evidence="8" id="KW-1185">Reference proteome</keyword>
<dbReference type="Gene3D" id="3.30.70.330">
    <property type="match status" value="1"/>
</dbReference>
<feature type="region of interest" description="Disordered" evidence="3">
    <location>
        <begin position="44"/>
        <end position="64"/>
    </location>
</feature>
<keyword evidence="1 2" id="KW-0694">RNA-binding</keyword>
<evidence type="ECO:0000313" key="7">
    <source>
        <dbReference type="EMBL" id="KIM26877.1"/>
    </source>
</evidence>
<dbReference type="OrthoDB" id="377209at2759"/>
<dbReference type="SUPFAM" id="SSF109905">
    <property type="entry name" value="Surp module (SWAP domain)"/>
    <property type="match status" value="1"/>
</dbReference>
<dbReference type="PANTHER" id="PTHR23140:SF0">
    <property type="entry name" value="U2 SNRNP-ASSOCIATED SURP MOTIF-CONTAINING PROTEIN"/>
    <property type="match status" value="1"/>
</dbReference>
<dbReference type="InterPro" id="IPR000061">
    <property type="entry name" value="Surp"/>
</dbReference>
<dbReference type="AlphaFoldDB" id="A0A0C2XCJ8"/>
<dbReference type="STRING" id="933852.A0A0C2XCJ8"/>
<protein>
    <recommendedName>
        <fullName evidence="9">CID domain-containing protein</fullName>
    </recommendedName>
</protein>
<dbReference type="HOGENOM" id="CLU_010743_3_0_1"/>
<feature type="compositionally biased region" description="Basic residues" evidence="3">
    <location>
        <begin position="295"/>
        <end position="310"/>
    </location>
</feature>
<dbReference type="GO" id="GO:0003723">
    <property type="term" value="F:RNA binding"/>
    <property type="evidence" value="ECO:0007669"/>
    <property type="project" value="UniProtKB-UniRule"/>
</dbReference>
<gene>
    <name evidence="7" type="ORF">M408DRAFT_16742</name>
</gene>
<evidence type="ECO:0000313" key="8">
    <source>
        <dbReference type="Proteomes" id="UP000054097"/>
    </source>
</evidence>
<feature type="compositionally biased region" description="Basic residues" evidence="3">
    <location>
        <begin position="350"/>
        <end position="359"/>
    </location>
</feature>
<dbReference type="EMBL" id="KN824302">
    <property type="protein sequence ID" value="KIM26877.1"/>
    <property type="molecule type" value="Genomic_DNA"/>
</dbReference>
<dbReference type="PANTHER" id="PTHR23140">
    <property type="entry name" value="RNA PROCESSING PROTEIN LD23810P"/>
    <property type="match status" value="1"/>
</dbReference>
<name>A0A0C2XCJ8_SERVB</name>
<feature type="compositionally biased region" description="Basic and acidic residues" evidence="3">
    <location>
        <begin position="323"/>
        <end position="336"/>
    </location>
</feature>
<feature type="domain" description="SURP motif" evidence="5">
    <location>
        <begin position="370"/>
        <end position="413"/>
    </location>
</feature>
<dbReference type="SMART" id="SM00360">
    <property type="entry name" value="RRM"/>
    <property type="match status" value="1"/>
</dbReference>
<dbReference type="Gene3D" id="1.25.40.90">
    <property type="match status" value="1"/>
</dbReference>
<dbReference type="InterPro" id="IPR051485">
    <property type="entry name" value="SR-CTD_assoc_factor"/>
</dbReference>
<evidence type="ECO:0000256" key="2">
    <source>
        <dbReference type="PROSITE-ProRule" id="PRU00176"/>
    </source>
</evidence>
<accession>A0A0C2XCJ8</accession>
<proteinExistence type="predicted"/>
<evidence type="ECO:0000256" key="3">
    <source>
        <dbReference type="SAM" id="MobiDB-lite"/>
    </source>
</evidence>
<evidence type="ECO:0008006" key="9">
    <source>
        <dbReference type="Google" id="ProtNLM"/>
    </source>
</evidence>
<feature type="region of interest" description="Disordered" evidence="3">
    <location>
        <begin position="280"/>
        <end position="364"/>
    </location>
</feature>
<dbReference type="InterPro" id="IPR035967">
    <property type="entry name" value="SWAP/Surp_sf"/>
</dbReference>
<dbReference type="PROSITE" id="PS50102">
    <property type="entry name" value="RRM"/>
    <property type="match status" value="1"/>
</dbReference>
<dbReference type="GO" id="GO:0005634">
    <property type="term" value="C:nucleus"/>
    <property type="evidence" value="ECO:0007669"/>
    <property type="project" value="TreeGrafter"/>
</dbReference>
<sequence>MDRGRLKALFSLDENEDEVPQGFQASNKKLVDESKVVAFTQATAKKTKKQKEEEAAEAKRRQHELETNQVFEEYVADFATAPRAKGAMTFVKAGESAASSRMRTAAAFGDDPMKGNSPPPAQKPKGKRAMDAFLEEIKRDQEMREHRFSRHSNSHGSSVTSFAAYEAQGGSRDPGDLETSNLFVAHLPDTVTEDKFGEYFGQFGEITSIKIMWPRGDAREVLGNDMSSRRAKTSGLSGFVSFKRRKDAEVALRELDGASWGGSILRVGWSKAVATSGRVLYGRRNSRSRSPDPRRSHRHQRSYSRSRSRSRSPAYERRKRRDSTRSRERHSHDDHSHRRSRSRSYDRSHRRERRRRSRESHRVPRDEQNFIELVAVMTRAHGKTFEDSLMERERGNPQYEFLYSHKSPAGRLYEDLLDPEYSAPEGFDDDGNDAAYSTDNEEMKEAETISRSKLGPLARKRFKAMLRAMAGKRGEVARCMAFCLEHGEAAAEVSNIIISSLLITSTAVPRKIARLHLVSDIVHNSAVPLPSAWKYRQELQQRLGLVFDHLSTIYHSFTGRMTAETFKRQVVAVVDVWDDRIVFPPDQTQIWRERLDGKEVVKAPVMEEVEQVVIQEAPAVSKFKLAFKPIMDPEGEEDMEIDDDEEATPVEPVSTEKTMQHEEEEDLDGAPMIDEDVDGDVLEEDIDGAPLDDVDGAPLQDDMMDGEPVDLDGEPI</sequence>
<dbReference type="GO" id="GO:0006396">
    <property type="term" value="P:RNA processing"/>
    <property type="evidence" value="ECO:0007669"/>
    <property type="project" value="InterPro"/>
</dbReference>
<dbReference type="InterPro" id="IPR000504">
    <property type="entry name" value="RRM_dom"/>
</dbReference>
<dbReference type="Proteomes" id="UP000054097">
    <property type="component" value="Unassembled WGS sequence"/>
</dbReference>
<evidence type="ECO:0000256" key="1">
    <source>
        <dbReference type="ARBA" id="ARBA00022884"/>
    </source>
</evidence>
<dbReference type="SMART" id="SM00582">
    <property type="entry name" value="RPR"/>
    <property type="match status" value="1"/>
</dbReference>
<organism evidence="7 8">
    <name type="scientific">Serendipita vermifera MAFF 305830</name>
    <dbReference type="NCBI Taxonomy" id="933852"/>
    <lineage>
        <taxon>Eukaryota</taxon>
        <taxon>Fungi</taxon>
        <taxon>Dikarya</taxon>
        <taxon>Basidiomycota</taxon>
        <taxon>Agaricomycotina</taxon>
        <taxon>Agaricomycetes</taxon>
        <taxon>Sebacinales</taxon>
        <taxon>Serendipitaceae</taxon>
        <taxon>Serendipita</taxon>
    </lineage>
</organism>
<feature type="region of interest" description="Disordered" evidence="3">
    <location>
        <begin position="107"/>
        <end position="127"/>
    </location>
</feature>
<feature type="domain" description="CID" evidence="6">
    <location>
        <begin position="454"/>
        <end position="599"/>
    </location>
</feature>
<dbReference type="SMART" id="SM00648">
    <property type="entry name" value="SWAP"/>
    <property type="match status" value="1"/>
</dbReference>
<feature type="compositionally biased region" description="Acidic residues" evidence="3">
    <location>
        <begin position="662"/>
        <end position="695"/>
    </location>
</feature>
<dbReference type="PROSITE" id="PS50128">
    <property type="entry name" value="SURP"/>
    <property type="match status" value="1"/>
</dbReference>
<evidence type="ECO:0000259" key="4">
    <source>
        <dbReference type="PROSITE" id="PS50102"/>
    </source>
</evidence>
<feature type="compositionally biased region" description="Basic and acidic residues" evidence="3">
    <location>
        <begin position="50"/>
        <end position="64"/>
    </location>
</feature>
<evidence type="ECO:0000259" key="5">
    <source>
        <dbReference type="PROSITE" id="PS50128"/>
    </source>
</evidence>